<comment type="caution">
    <text evidence="2">The sequence shown here is derived from an EMBL/GenBank/DDBJ whole genome shotgun (WGS) entry which is preliminary data.</text>
</comment>
<evidence type="ECO:0000256" key="1">
    <source>
        <dbReference type="SAM" id="MobiDB-lite"/>
    </source>
</evidence>
<gene>
    <name evidence="2" type="ORF">NDU88_001353</name>
</gene>
<dbReference type="EMBL" id="JANPWB010000003">
    <property type="protein sequence ID" value="KAJ1197496.1"/>
    <property type="molecule type" value="Genomic_DNA"/>
</dbReference>
<dbReference type="Proteomes" id="UP001066276">
    <property type="component" value="Chromosome 2_1"/>
</dbReference>
<feature type="region of interest" description="Disordered" evidence="1">
    <location>
        <begin position="1"/>
        <end position="59"/>
    </location>
</feature>
<keyword evidence="3" id="KW-1185">Reference proteome</keyword>
<organism evidence="2 3">
    <name type="scientific">Pleurodeles waltl</name>
    <name type="common">Iberian ribbed newt</name>
    <dbReference type="NCBI Taxonomy" id="8319"/>
    <lineage>
        <taxon>Eukaryota</taxon>
        <taxon>Metazoa</taxon>
        <taxon>Chordata</taxon>
        <taxon>Craniata</taxon>
        <taxon>Vertebrata</taxon>
        <taxon>Euteleostomi</taxon>
        <taxon>Amphibia</taxon>
        <taxon>Batrachia</taxon>
        <taxon>Caudata</taxon>
        <taxon>Salamandroidea</taxon>
        <taxon>Salamandridae</taxon>
        <taxon>Pleurodelinae</taxon>
        <taxon>Pleurodeles</taxon>
    </lineage>
</organism>
<name>A0AAV7V9C8_PLEWA</name>
<reference evidence="2" key="1">
    <citation type="journal article" date="2022" name="bioRxiv">
        <title>Sequencing and chromosome-scale assembly of the giantPleurodeles waltlgenome.</title>
        <authorList>
            <person name="Brown T."/>
            <person name="Elewa A."/>
            <person name="Iarovenko S."/>
            <person name="Subramanian E."/>
            <person name="Araus A.J."/>
            <person name="Petzold A."/>
            <person name="Susuki M."/>
            <person name="Suzuki K.-i.T."/>
            <person name="Hayashi T."/>
            <person name="Toyoda A."/>
            <person name="Oliveira C."/>
            <person name="Osipova E."/>
            <person name="Leigh N.D."/>
            <person name="Simon A."/>
            <person name="Yun M.H."/>
        </authorList>
    </citation>
    <scope>NUCLEOTIDE SEQUENCE</scope>
    <source>
        <strain evidence="2">20211129_DDA</strain>
        <tissue evidence="2">Liver</tissue>
    </source>
</reference>
<evidence type="ECO:0000313" key="2">
    <source>
        <dbReference type="EMBL" id="KAJ1197496.1"/>
    </source>
</evidence>
<accession>A0AAV7V9C8</accession>
<evidence type="ECO:0000313" key="3">
    <source>
        <dbReference type="Proteomes" id="UP001066276"/>
    </source>
</evidence>
<sequence>MPAGTAGVPELGRSIGVCPGGLRGRARGEAPGTRVPPGHGWKKRSEGPSPQGCVEFDGPAVTSVARWRSSGARGR</sequence>
<dbReference type="AlphaFoldDB" id="A0AAV7V9C8"/>
<protein>
    <submittedName>
        <fullName evidence="2">Uncharacterized protein</fullName>
    </submittedName>
</protein>
<proteinExistence type="predicted"/>